<dbReference type="Proteomes" id="UP001430953">
    <property type="component" value="Unassembled WGS sequence"/>
</dbReference>
<reference evidence="1 2" key="1">
    <citation type="submission" date="2023-03" db="EMBL/GenBank/DDBJ databases">
        <title>High recombination rates correlate with genetic variation in Cardiocondyla obscurior ants.</title>
        <authorList>
            <person name="Errbii M."/>
        </authorList>
    </citation>
    <scope>NUCLEOTIDE SEQUENCE [LARGE SCALE GENOMIC DNA]</scope>
    <source>
        <strain evidence="1">Alpha-2009</strain>
        <tissue evidence="1">Whole body</tissue>
    </source>
</reference>
<comment type="caution">
    <text evidence="1">The sequence shown here is derived from an EMBL/GenBank/DDBJ whole genome shotgun (WGS) entry which is preliminary data.</text>
</comment>
<evidence type="ECO:0000313" key="1">
    <source>
        <dbReference type="EMBL" id="KAL0107003.1"/>
    </source>
</evidence>
<organism evidence="1 2">
    <name type="scientific">Cardiocondyla obscurior</name>
    <dbReference type="NCBI Taxonomy" id="286306"/>
    <lineage>
        <taxon>Eukaryota</taxon>
        <taxon>Metazoa</taxon>
        <taxon>Ecdysozoa</taxon>
        <taxon>Arthropoda</taxon>
        <taxon>Hexapoda</taxon>
        <taxon>Insecta</taxon>
        <taxon>Pterygota</taxon>
        <taxon>Neoptera</taxon>
        <taxon>Endopterygota</taxon>
        <taxon>Hymenoptera</taxon>
        <taxon>Apocrita</taxon>
        <taxon>Aculeata</taxon>
        <taxon>Formicoidea</taxon>
        <taxon>Formicidae</taxon>
        <taxon>Myrmicinae</taxon>
        <taxon>Cardiocondyla</taxon>
    </lineage>
</organism>
<keyword evidence="2" id="KW-1185">Reference proteome</keyword>
<accession>A0AAW2EWN4</accession>
<dbReference type="EMBL" id="JADYXP020000017">
    <property type="protein sequence ID" value="KAL0107003.1"/>
    <property type="molecule type" value="Genomic_DNA"/>
</dbReference>
<evidence type="ECO:0000313" key="2">
    <source>
        <dbReference type="Proteomes" id="UP001430953"/>
    </source>
</evidence>
<gene>
    <name evidence="1" type="ORF">PUN28_015505</name>
</gene>
<sequence length="67" mass="7590">MIDEAPPVNRGNFYVFLCPLNAYTICRYGLSINSSLTTKYHRSRGCGLRNLCEIPRSRRSVCFSAVT</sequence>
<protein>
    <submittedName>
        <fullName evidence="1">Uncharacterized protein</fullName>
    </submittedName>
</protein>
<name>A0AAW2EWN4_9HYME</name>
<dbReference type="AlphaFoldDB" id="A0AAW2EWN4"/>
<proteinExistence type="predicted"/>